<evidence type="ECO:0000313" key="3">
    <source>
        <dbReference type="EMBL" id="CAB4721840.1"/>
    </source>
</evidence>
<proteinExistence type="predicted"/>
<feature type="transmembrane region" description="Helical" evidence="1">
    <location>
        <begin position="31"/>
        <end position="50"/>
    </location>
</feature>
<dbReference type="EMBL" id="CAFBIY010000020">
    <property type="protein sequence ID" value="CAB4847859.1"/>
    <property type="molecule type" value="Genomic_DNA"/>
</dbReference>
<reference evidence="4" key="1">
    <citation type="submission" date="2020-05" db="EMBL/GenBank/DDBJ databases">
        <authorList>
            <person name="Chiriac C."/>
            <person name="Salcher M."/>
            <person name="Ghai R."/>
            <person name="Kavagutti S V."/>
        </authorList>
    </citation>
    <scope>NUCLEOTIDE SEQUENCE</scope>
</reference>
<dbReference type="AlphaFoldDB" id="A0A6J7ARP1"/>
<evidence type="ECO:0000313" key="6">
    <source>
        <dbReference type="EMBL" id="CAB4922999.1"/>
    </source>
</evidence>
<gene>
    <name evidence="3" type="ORF">UFOPK2656_01408</name>
    <name evidence="4" type="ORF">UFOPK3099_02811</name>
    <name evidence="5" type="ORF">UFOPK3267_00569</name>
    <name evidence="6" type="ORF">UFOPK3651_00979</name>
    <name evidence="7" type="ORF">UFOPK3931_00376</name>
    <name evidence="2" type="ORF">UFOPK4189_00846</name>
</gene>
<protein>
    <submittedName>
        <fullName evidence="4">Unannotated protein</fullName>
    </submittedName>
</protein>
<keyword evidence="1" id="KW-0812">Transmembrane</keyword>
<dbReference type="EMBL" id="CAEZYF010000007">
    <property type="protein sequence ID" value="CAB4721840.1"/>
    <property type="molecule type" value="Genomic_DNA"/>
</dbReference>
<dbReference type="EMBL" id="CAFAAV010000319">
    <property type="protein sequence ID" value="CAB4835574.1"/>
    <property type="molecule type" value="Genomic_DNA"/>
</dbReference>
<accession>A0A6J7ARP1</accession>
<evidence type="ECO:0000256" key="1">
    <source>
        <dbReference type="SAM" id="Phobius"/>
    </source>
</evidence>
<dbReference type="EMBL" id="CAESGF010000004">
    <property type="protein sequence ID" value="CAB4363069.1"/>
    <property type="molecule type" value="Genomic_DNA"/>
</dbReference>
<keyword evidence="1" id="KW-0472">Membrane</keyword>
<evidence type="ECO:0000313" key="4">
    <source>
        <dbReference type="EMBL" id="CAB4835574.1"/>
    </source>
</evidence>
<evidence type="ECO:0000313" key="5">
    <source>
        <dbReference type="EMBL" id="CAB4847859.1"/>
    </source>
</evidence>
<dbReference type="EMBL" id="CAFBMT010000004">
    <property type="protein sequence ID" value="CAB4922999.1"/>
    <property type="molecule type" value="Genomic_DNA"/>
</dbReference>
<keyword evidence="1" id="KW-1133">Transmembrane helix</keyword>
<name>A0A6J7ARP1_9ZZZZ</name>
<evidence type="ECO:0000313" key="7">
    <source>
        <dbReference type="EMBL" id="CAB4974098.1"/>
    </source>
</evidence>
<evidence type="ECO:0000313" key="2">
    <source>
        <dbReference type="EMBL" id="CAB4363069.1"/>
    </source>
</evidence>
<dbReference type="EMBL" id="CAFBOL010000005">
    <property type="protein sequence ID" value="CAB4974098.1"/>
    <property type="molecule type" value="Genomic_DNA"/>
</dbReference>
<organism evidence="4">
    <name type="scientific">freshwater metagenome</name>
    <dbReference type="NCBI Taxonomy" id="449393"/>
    <lineage>
        <taxon>unclassified sequences</taxon>
        <taxon>metagenomes</taxon>
        <taxon>ecological metagenomes</taxon>
    </lineage>
</organism>
<sequence>MSHLILRWYLQITLAARHAATDESGQATTEYALVLLGAALVALLVIAWATTGDGGGKIGRLFDRVIDSVTGRL</sequence>